<protein>
    <submittedName>
        <fullName evidence="2">Uncharacterized protein</fullName>
    </submittedName>
</protein>
<dbReference type="Proteomes" id="UP000001449">
    <property type="component" value="Chromosome 8"/>
</dbReference>
<feature type="region of interest" description="Disordered" evidence="1">
    <location>
        <begin position="1"/>
        <end position="21"/>
    </location>
</feature>
<dbReference type="KEGG" id="tps:THAPSDRAFT_7460"/>
<organism evidence="2 3">
    <name type="scientific">Thalassiosira pseudonana</name>
    <name type="common">Marine diatom</name>
    <name type="synonym">Cyclotella nana</name>
    <dbReference type="NCBI Taxonomy" id="35128"/>
    <lineage>
        <taxon>Eukaryota</taxon>
        <taxon>Sar</taxon>
        <taxon>Stramenopiles</taxon>
        <taxon>Ochrophyta</taxon>
        <taxon>Bacillariophyta</taxon>
        <taxon>Coscinodiscophyceae</taxon>
        <taxon>Thalassiosirophycidae</taxon>
        <taxon>Thalassiosirales</taxon>
        <taxon>Thalassiosiraceae</taxon>
        <taxon>Thalassiosira</taxon>
    </lineage>
</organism>
<gene>
    <name evidence="2" type="ORF">THAPSDRAFT_7460</name>
</gene>
<feature type="compositionally biased region" description="Polar residues" evidence="1">
    <location>
        <begin position="393"/>
        <end position="403"/>
    </location>
</feature>
<feature type="region of interest" description="Disordered" evidence="1">
    <location>
        <begin position="339"/>
        <end position="421"/>
    </location>
</feature>
<evidence type="ECO:0000313" key="2">
    <source>
        <dbReference type="EMBL" id="EED90586.1"/>
    </source>
</evidence>
<dbReference type="PaxDb" id="35128-Thaps7460"/>
<reference evidence="2 3" key="1">
    <citation type="journal article" date="2004" name="Science">
        <title>The genome of the diatom Thalassiosira pseudonana: ecology, evolution, and metabolism.</title>
        <authorList>
            <person name="Armbrust E.V."/>
            <person name="Berges J.A."/>
            <person name="Bowler C."/>
            <person name="Green B.R."/>
            <person name="Martinez D."/>
            <person name="Putnam N.H."/>
            <person name="Zhou S."/>
            <person name="Allen A.E."/>
            <person name="Apt K.E."/>
            <person name="Bechner M."/>
            <person name="Brzezinski M.A."/>
            <person name="Chaal B.K."/>
            <person name="Chiovitti A."/>
            <person name="Davis A.K."/>
            <person name="Demarest M.S."/>
            <person name="Detter J.C."/>
            <person name="Glavina T."/>
            <person name="Goodstein D."/>
            <person name="Hadi M.Z."/>
            <person name="Hellsten U."/>
            <person name="Hildebrand M."/>
            <person name="Jenkins B.D."/>
            <person name="Jurka J."/>
            <person name="Kapitonov V.V."/>
            <person name="Kroger N."/>
            <person name="Lau W.W."/>
            <person name="Lane T.W."/>
            <person name="Larimer F.W."/>
            <person name="Lippmeier J.C."/>
            <person name="Lucas S."/>
            <person name="Medina M."/>
            <person name="Montsant A."/>
            <person name="Obornik M."/>
            <person name="Parker M.S."/>
            <person name="Palenik B."/>
            <person name="Pazour G.J."/>
            <person name="Richardson P.M."/>
            <person name="Rynearson T.A."/>
            <person name="Saito M.A."/>
            <person name="Schwartz D.C."/>
            <person name="Thamatrakoln K."/>
            <person name="Valentin K."/>
            <person name="Vardi A."/>
            <person name="Wilkerson F.P."/>
            <person name="Rokhsar D.S."/>
        </authorList>
    </citation>
    <scope>NUCLEOTIDE SEQUENCE [LARGE SCALE GENOMIC DNA]</scope>
    <source>
        <strain evidence="2 3">CCMP1335</strain>
    </source>
</reference>
<dbReference type="HOGENOM" id="CLU_607660_0_0_1"/>
<dbReference type="eggNOG" id="ENOG502T8ZR">
    <property type="taxonomic scope" value="Eukaryota"/>
</dbReference>
<dbReference type="InParanoid" id="B8C6K6"/>
<feature type="compositionally biased region" description="Basic residues" evidence="1">
    <location>
        <begin position="1"/>
        <end position="13"/>
    </location>
</feature>
<dbReference type="RefSeq" id="XP_002291735.1">
    <property type="nucleotide sequence ID" value="XM_002291699.1"/>
</dbReference>
<dbReference type="EMBL" id="CM000644">
    <property type="protein sequence ID" value="EED90586.1"/>
    <property type="molecule type" value="Genomic_DNA"/>
</dbReference>
<dbReference type="AlphaFoldDB" id="B8C6K6"/>
<evidence type="ECO:0000313" key="3">
    <source>
        <dbReference type="Proteomes" id="UP000001449"/>
    </source>
</evidence>
<accession>B8C6K6</accession>
<dbReference type="GeneID" id="7443479"/>
<evidence type="ECO:0000256" key="1">
    <source>
        <dbReference type="SAM" id="MobiDB-lite"/>
    </source>
</evidence>
<proteinExistence type="predicted"/>
<name>B8C6K6_THAPS</name>
<reference evidence="2 3" key="2">
    <citation type="journal article" date="2008" name="Nature">
        <title>The Phaeodactylum genome reveals the evolutionary history of diatom genomes.</title>
        <authorList>
            <person name="Bowler C."/>
            <person name="Allen A.E."/>
            <person name="Badger J.H."/>
            <person name="Grimwood J."/>
            <person name="Jabbari K."/>
            <person name="Kuo A."/>
            <person name="Maheswari U."/>
            <person name="Martens C."/>
            <person name="Maumus F."/>
            <person name="Otillar R.P."/>
            <person name="Rayko E."/>
            <person name="Salamov A."/>
            <person name="Vandepoele K."/>
            <person name="Beszteri B."/>
            <person name="Gruber A."/>
            <person name="Heijde M."/>
            <person name="Katinka M."/>
            <person name="Mock T."/>
            <person name="Valentin K."/>
            <person name="Verret F."/>
            <person name="Berges J.A."/>
            <person name="Brownlee C."/>
            <person name="Cadoret J.P."/>
            <person name="Chiovitti A."/>
            <person name="Choi C.J."/>
            <person name="Coesel S."/>
            <person name="De Martino A."/>
            <person name="Detter J.C."/>
            <person name="Durkin C."/>
            <person name="Falciatore A."/>
            <person name="Fournet J."/>
            <person name="Haruta M."/>
            <person name="Huysman M.J."/>
            <person name="Jenkins B.D."/>
            <person name="Jiroutova K."/>
            <person name="Jorgensen R.E."/>
            <person name="Joubert Y."/>
            <person name="Kaplan A."/>
            <person name="Kroger N."/>
            <person name="Kroth P.G."/>
            <person name="La Roche J."/>
            <person name="Lindquist E."/>
            <person name="Lommer M."/>
            <person name="Martin-Jezequel V."/>
            <person name="Lopez P.J."/>
            <person name="Lucas S."/>
            <person name="Mangogna M."/>
            <person name="McGinnis K."/>
            <person name="Medlin L.K."/>
            <person name="Montsant A."/>
            <person name="Oudot-Le Secq M.P."/>
            <person name="Napoli C."/>
            <person name="Obornik M."/>
            <person name="Parker M.S."/>
            <person name="Petit J.L."/>
            <person name="Porcel B.M."/>
            <person name="Poulsen N."/>
            <person name="Robison M."/>
            <person name="Rychlewski L."/>
            <person name="Rynearson T.A."/>
            <person name="Schmutz J."/>
            <person name="Shapiro H."/>
            <person name="Siaut M."/>
            <person name="Stanley M."/>
            <person name="Sussman M.R."/>
            <person name="Taylor A.R."/>
            <person name="Vardi A."/>
            <person name="von Dassow P."/>
            <person name="Vyverman W."/>
            <person name="Willis A."/>
            <person name="Wyrwicz L.S."/>
            <person name="Rokhsar D.S."/>
            <person name="Weissenbach J."/>
            <person name="Armbrust E.V."/>
            <person name="Green B.R."/>
            <person name="Van de Peer Y."/>
            <person name="Grigoriev I.V."/>
        </authorList>
    </citation>
    <scope>NUCLEOTIDE SEQUENCE [LARGE SCALE GENOMIC DNA]</scope>
    <source>
        <strain evidence="2 3">CCMP1335</strain>
    </source>
</reference>
<feature type="compositionally biased region" description="Low complexity" evidence="1">
    <location>
        <begin position="364"/>
        <end position="374"/>
    </location>
</feature>
<sequence>MSSRPRKKHKHATNKSPSLKPLLEESDEVYAAFWPDLQRNGQPSWYPGVVTSYTTDDNDDGYGSTRFYNVSFDDGDTLDDIEDLFVFHREEYELISANMKRGHNNTWIGVKNVLDKKSQCRWANTVGCYVATIDEEDHSFSRLADALRAYDSSVVRDRGRKVKKAELNLPDEWEWLFYNSGAKTAKEGIKKAVEQAKQQHQRHLQFELKKLRREMERDHARDKSIEMEILRNELGKQREDAVRDAISESDNRWTEKMDNLRRELEKKHDAEKSQLVADAIRKANRIAQSAMIKLREGINLQNKIDMTKAMDRVRKKMNQQHDVDTQRRVHEAVRAILDNAETATTVESERDTSAMPQDGIPSVQNEQQPYQESQQQEEEVQQQQHRQLFSPIEPSSPSGVSNQMPPPSVQMPARVIHQPEGQAQCYEQQRFNDHKLTEYPISRHCHLLERR</sequence>
<keyword evidence="3" id="KW-1185">Reference proteome</keyword>